<evidence type="ECO:0000313" key="1">
    <source>
        <dbReference type="EMBL" id="CAD0007564.1"/>
    </source>
</evidence>
<comment type="caution">
    <text evidence="1">The sequence shown here is derived from an EMBL/GenBank/DDBJ whole genome shotgun (WGS) entry which is preliminary data.</text>
</comment>
<proteinExistence type="predicted"/>
<protein>
    <submittedName>
        <fullName evidence="1">Uncharacterized protein</fullName>
    </submittedName>
</protein>
<organism evidence="1 2">
    <name type="scientific">Flavobacterium salmonis</name>
    <dbReference type="NCBI Taxonomy" id="2654844"/>
    <lineage>
        <taxon>Bacteria</taxon>
        <taxon>Pseudomonadati</taxon>
        <taxon>Bacteroidota</taxon>
        <taxon>Flavobacteriia</taxon>
        <taxon>Flavobacteriales</taxon>
        <taxon>Flavobacteriaceae</taxon>
        <taxon>Flavobacterium</taxon>
    </lineage>
</organism>
<dbReference type="Proteomes" id="UP000530060">
    <property type="component" value="Unassembled WGS sequence"/>
</dbReference>
<reference evidence="1 2" key="1">
    <citation type="submission" date="2020-06" db="EMBL/GenBank/DDBJ databases">
        <authorList>
            <person name="Criscuolo A."/>
        </authorList>
    </citation>
    <scope>NUCLEOTIDE SEQUENCE [LARGE SCALE GENOMIC DNA]</scope>
    <source>
        <strain evidence="2">CIP 111411</strain>
    </source>
</reference>
<gene>
    <name evidence="1" type="ORF">FLAT13_03899</name>
</gene>
<name>A0A6V6Z813_9FLAO</name>
<evidence type="ECO:0000313" key="2">
    <source>
        <dbReference type="Proteomes" id="UP000530060"/>
    </source>
</evidence>
<accession>A0A6V6Z813</accession>
<keyword evidence="2" id="KW-1185">Reference proteome</keyword>
<sequence>MQKQILHNQSFFDIAIQNIGTPISAFTIAFKNGLSITDDPTPGEIIEVLESDLLDTVKVDYFNNKNLIIATGFNGLNSENIIPEVGIGTMVINSNFIVG</sequence>
<dbReference type="AlphaFoldDB" id="A0A6V6Z813"/>
<dbReference type="EMBL" id="CAIJDP010000083">
    <property type="protein sequence ID" value="CAD0007564.1"/>
    <property type="molecule type" value="Genomic_DNA"/>
</dbReference>
<dbReference type="RefSeq" id="WP_180910084.1">
    <property type="nucleotide sequence ID" value="NZ_CAIJDP010000083.1"/>
</dbReference>